<dbReference type="InterPro" id="IPR047126">
    <property type="entry name" value="RNF141-like"/>
</dbReference>
<dbReference type="STRING" id="34690.A0A182UH18"/>
<evidence type="ECO:0000313" key="8">
    <source>
        <dbReference type="EnsemblMetazoa" id="AMEC020262-PA"/>
    </source>
</evidence>
<dbReference type="InterPro" id="IPR001841">
    <property type="entry name" value="Znf_RING"/>
</dbReference>
<evidence type="ECO:0000256" key="3">
    <source>
        <dbReference type="ARBA" id="ARBA00022771"/>
    </source>
</evidence>
<dbReference type="PANTHER" id="PTHR12109">
    <property type="entry name" value="RING FINGER PROTEIN 141-RELATED"/>
    <property type="match status" value="1"/>
</dbReference>
<keyword evidence="4" id="KW-0862">Zinc</keyword>
<organism evidence="8 9">
    <name type="scientific">Anopheles melas</name>
    <dbReference type="NCBI Taxonomy" id="34690"/>
    <lineage>
        <taxon>Eukaryota</taxon>
        <taxon>Metazoa</taxon>
        <taxon>Ecdysozoa</taxon>
        <taxon>Arthropoda</taxon>
        <taxon>Hexapoda</taxon>
        <taxon>Insecta</taxon>
        <taxon>Pterygota</taxon>
        <taxon>Neoptera</taxon>
        <taxon>Endopterygota</taxon>
        <taxon>Diptera</taxon>
        <taxon>Nematocera</taxon>
        <taxon>Culicoidea</taxon>
        <taxon>Culicidae</taxon>
        <taxon>Anophelinae</taxon>
        <taxon>Anopheles</taxon>
    </lineage>
</organism>
<dbReference type="GO" id="GO:0008270">
    <property type="term" value="F:zinc ion binding"/>
    <property type="evidence" value="ECO:0007669"/>
    <property type="project" value="UniProtKB-KW"/>
</dbReference>
<dbReference type="InterPro" id="IPR043400">
    <property type="entry name" value="RING-HC_RNF141"/>
</dbReference>
<sequence length="328" mass="35396">MGSQASSISQRILPADAVDSLQFEIKKQVHIFSEINNLGYEDFQKCLADLNRLARKCLDPNGKQLVFAVKKGTDNSILWKRTVRIACVKIDPETRKIDCFKLLTLQQFLQVFRTFQTNLHAMVTVESQRIHSPGASPSRSSTGSSATGPPDTPPSAKVDGAGPSAAAAGVARPPPESPARTATPTTVPLSSSASTCSSSGGGTFVFPDCTTASILMAQVDAIAAGPADAIDHADECCICLERRPEVSLPCAHSYCMPCIEQWNIHQKTCPICDEALASTDDTWVLSEMPEANEVSEEICATLLKLSNEPVADDDDDGDRNWLRRMLDL</sequence>
<keyword evidence="2" id="KW-0479">Metal-binding</keyword>
<evidence type="ECO:0000256" key="2">
    <source>
        <dbReference type="ARBA" id="ARBA00022723"/>
    </source>
</evidence>
<dbReference type="SMART" id="SM00184">
    <property type="entry name" value="RING"/>
    <property type="match status" value="1"/>
</dbReference>
<keyword evidence="3 5" id="KW-0863">Zinc-finger</keyword>
<dbReference type="Pfam" id="PF13920">
    <property type="entry name" value="zf-C3HC4_3"/>
    <property type="match status" value="1"/>
</dbReference>
<reference evidence="8" key="2">
    <citation type="submission" date="2020-05" db="UniProtKB">
        <authorList>
            <consortium name="EnsemblMetazoa"/>
        </authorList>
    </citation>
    <scope>IDENTIFICATION</scope>
    <source>
        <strain evidence="8">CM1001059</strain>
    </source>
</reference>
<dbReference type="PANTHER" id="PTHR12109:SF3">
    <property type="entry name" value="RING FINGER PROTEIN 141"/>
    <property type="match status" value="1"/>
</dbReference>
<feature type="domain" description="RING-type" evidence="7">
    <location>
        <begin position="236"/>
        <end position="273"/>
    </location>
</feature>
<evidence type="ECO:0000256" key="5">
    <source>
        <dbReference type="PROSITE-ProRule" id="PRU00175"/>
    </source>
</evidence>
<feature type="compositionally biased region" description="Low complexity" evidence="6">
    <location>
        <begin position="132"/>
        <end position="171"/>
    </location>
</feature>
<accession>A0A182UH18</accession>
<reference evidence="9" key="1">
    <citation type="submission" date="2014-01" db="EMBL/GenBank/DDBJ databases">
        <title>The Genome Sequence of Anopheles melas CM1001059_A (V2).</title>
        <authorList>
            <consortium name="The Broad Institute Genomics Platform"/>
            <person name="Neafsey D.E."/>
            <person name="Besansky N."/>
            <person name="Howell P."/>
            <person name="Walton C."/>
            <person name="Young S.K."/>
            <person name="Zeng Q."/>
            <person name="Gargeya S."/>
            <person name="Fitzgerald M."/>
            <person name="Haas B."/>
            <person name="Abouelleil A."/>
            <person name="Allen A.W."/>
            <person name="Alvarado L."/>
            <person name="Arachchi H.M."/>
            <person name="Berlin A.M."/>
            <person name="Chapman S.B."/>
            <person name="Gainer-Dewar J."/>
            <person name="Goldberg J."/>
            <person name="Griggs A."/>
            <person name="Gujja S."/>
            <person name="Hansen M."/>
            <person name="Howarth C."/>
            <person name="Imamovic A."/>
            <person name="Ireland A."/>
            <person name="Larimer J."/>
            <person name="McCowan C."/>
            <person name="Murphy C."/>
            <person name="Pearson M."/>
            <person name="Poon T.W."/>
            <person name="Priest M."/>
            <person name="Roberts A."/>
            <person name="Saif S."/>
            <person name="Shea T."/>
            <person name="Sisk P."/>
            <person name="Sykes S."/>
            <person name="Wortman J."/>
            <person name="Nusbaum C."/>
            <person name="Birren B."/>
        </authorList>
    </citation>
    <scope>NUCLEOTIDE SEQUENCE [LARGE SCALE GENOMIC DNA]</scope>
    <source>
        <strain evidence="9">CM1001059</strain>
    </source>
</reference>
<dbReference type="InterPro" id="IPR017907">
    <property type="entry name" value="Znf_RING_CS"/>
</dbReference>
<evidence type="ECO:0000259" key="7">
    <source>
        <dbReference type="PROSITE" id="PS50089"/>
    </source>
</evidence>
<dbReference type="GO" id="GO:0004842">
    <property type="term" value="F:ubiquitin-protein transferase activity"/>
    <property type="evidence" value="ECO:0007669"/>
    <property type="project" value="TreeGrafter"/>
</dbReference>
<dbReference type="InterPro" id="IPR013083">
    <property type="entry name" value="Znf_RING/FYVE/PHD"/>
</dbReference>
<evidence type="ECO:0000256" key="6">
    <source>
        <dbReference type="SAM" id="MobiDB-lite"/>
    </source>
</evidence>
<keyword evidence="9" id="KW-1185">Reference proteome</keyword>
<dbReference type="PROSITE" id="PS50089">
    <property type="entry name" value="ZF_RING_2"/>
    <property type="match status" value="1"/>
</dbReference>
<feature type="region of interest" description="Disordered" evidence="6">
    <location>
        <begin position="128"/>
        <end position="199"/>
    </location>
</feature>
<evidence type="ECO:0000313" key="9">
    <source>
        <dbReference type="Proteomes" id="UP000075902"/>
    </source>
</evidence>
<name>A0A182UH18_9DIPT</name>
<dbReference type="CDD" id="cd16545">
    <property type="entry name" value="RING-HC_RNF141"/>
    <property type="match status" value="1"/>
</dbReference>
<proteinExistence type="predicted"/>
<evidence type="ECO:0000256" key="1">
    <source>
        <dbReference type="ARBA" id="ARBA00022017"/>
    </source>
</evidence>
<protein>
    <recommendedName>
        <fullName evidence="1">RING finger protein 141</fullName>
    </recommendedName>
</protein>
<dbReference type="Gene3D" id="3.30.40.10">
    <property type="entry name" value="Zinc/RING finger domain, C3HC4 (zinc finger)"/>
    <property type="match status" value="1"/>
</dbReference>
<dbReference type="AlphaFoldDB" id="A0A182UH18"/>
<dbReference type="PROSITE" id="PS00518">
    <property type="entry name" value="ZF_RING_1"/>
    <property type="match status" value="1"/>
</dbReference>
<evidence type="ECO:0000256" key="4">
    <source>
        <dbReference type="ARBA" id="ARBA00022833"/>
    </source>
</evidence>
<dbReference type="SUPFAM" id="SSF57850">
    <property type="entry name" value="RING/U-box"/>
    <property type="match status" value="1"/>
</dbReference>
<dbReference type="GO" id="GO:0051865">
    <property type="term" value="P:protein autoubiquitination"/>
    <property type="evidence" value="ECO:0007669"/>
    <property type="project" value="TreeGrafter"/>
</dbReference>
<dbReference type="Proteomes" id="UP000075902">
    <property type="component" value="Unassembled WGS sequence"/>
</dbReference>
<dbReference type="EnsemblMetazoa" id="AMEC020262-RA">
    <property type="protein sequence ID" value="AMEC020262-PA"/>
    <property type="gene ID" value="AMEC020262"/>
</dbReference>
<feature type="compositionally biased region" description="Polar residues" evidence="6">
    <location>
        <begin position="180"/>
        <end position="189"/>
    </location>
</feature>
<dbReference type="VEuPathDB" id="VectorBase:AMEC020262"/>